<comment type="caution">
    <text evidence="2">The sequence shown here is derived from an EMBL/GenBank/DDBJ whole genome shotgun (WGS) entry which is preliminary data.</text>
</comment>
<dbReference type="Proteomes" id="UP000682111">
    <property type="component" value="Unassembled WGS sequence"/>
</dbReference>
<feature type="transmembrane region" description="Helical" evidence="1">
    <location>
        <begin position="51"/>
        <end position="72"/>
    </location>
</feature>
<accession>A0A920BTS8</accession>
<evidence type="ECO:0000256" key="1">
    <source>
        <dbReference type="SAM" id="Phobius"/>
    </source>
</evidence>
<reference evidence="2" key="1">
    <citation type="submission" date="2021-03" db="EMBL/GenBank/DDBJ databases">
        <title>Antimicrobial resistance genes in bacteria isolated from Japanese honey, and their potential for conferring macrolide and lincosamide resistance in the American foulbrood pathogen Paenibacillus larvae.</title>
        <authorList>
            <person name="Okamoto M."/>
            <person name="Kumagai M."/>
            <person name="Kanamori H."/>
            <person name="Takamatsu D."/>
        </authorList>
    </citation>
    <scope>NUCLEOTIDE SEQUENCE</scope>
    <source>
        <strain evidence="2">J27TS8</strain>
    </source>
</reference>
<keyword evidence="3" id="KW-1185">Reference proteome</keyword>
<proteinExistence type="predicted"/>
<feature type="transmembrane region" description="Helical" evidence="1">
    <location>
        <begin position="12"/>
        <end position="31"/>
    </location>
</feature>
<keyword evidence="1" id="KW-0812">Transmembrane</keyword>
<dbReference type="EMBL" id="BORC01000003">
    <property type="protein sequence ID" value="GIN62194.1"/>
    <property type="molecule type" value="Genomic_DNA"/>
</dbReference>
<name>A0A920BTS8_9BACI</name>
<dbReference type="RefSeq" id="WP_212933645.1">
    <property type="nucleotide sequence ID" value="NZ_BORC01000003.1"/>
</dbReference>
<evidence type="ECO:0000313" key="3">
    <source>
        <dbReference type="Proteomes" id="UP000682111"/>
    </source>
</evidence>
<protein>
    <submittedName>
        <fullName evidence="2">Uncharacterized protein</fullName>
    </submittedName>
</protein>
<gene>
    <name evidence="2" type="ORF">J27TS8_21870</name>
</gene>
<keyword evidence="1" id="KW-0472">Membrane</keyword>
<sequence>MNKNITRFGYFLFLNGIILFGIMHLAISLYIPNLSGWSVPPGKLAIVLGEIISWVPYTLSIILLITGSLIIVRELYQISQRERNSSKK</sequence>
<organism evidence="2 3">
    <name type="scientific">Robertmurraya siralis</name>
    <dbReference type="NCBI Taxonomy" id="77777"/>
    <lineage>
        <taxon>Bacteria</taxon>
        <taxon>Bacillati</taxon>
        <taxon>Bacillota</taxon>
        <taxon>Bacilli</taxon>
        <taxon>Bacillales</taxon>
        <taxon>Bacillaceae</taxon>
        <taxon>Robertmurraya</taxon>
    </lineage>
</organism>
<keyword evidence="1" id="KW-1133">Transmembrane helix</keyword>
<dbReference type="AlphaFoldDB" id="A0A920BTS8"/>
<evidence type="ECO:0000313" key="2">
    <source>
        <dbReference type="EMBL" id="GIN62194.1"/>
    </source>
</evidence>